<dbReference type="AlphaFoldDB" id="A0A3B1DVF1"/>
<proteinExistence type="predicted"/>
<dbReference type="GO" id="GO:0009055">
    <property type="term" value="F:electron transfer activity"/>
    <property type="evidence" value="ECO:0007669"/>
    <property type="project" value="InterPro"/>
</dbReference>
<dbReference type="SMART" id="SM00893">
    <property type="entry name" value="ETF"/>
    <property type="match status" value="1"/>
</dbReference>
<dbReference type="InterPro" id="IPR014729">
    <property type="entry name" value="Rossmann-like_a/b/a_fold"/>
</dbReference>
<dbReference type="InterPro" id="IPR033948">
    <property type="entry name" value="ETF_beta_N"/>
</dbReference>
<protein>
    <submittedName>
        <fullName evidence="2">Electron transfer flavoprotein, beta subunit</fullName>
    </submittedName>
</protein>
<sequence length="264" mass="28285">MNIAVCIKQVPATESKIRPSADGKDIDRTGLSFVVNPYDEFGLEEALKIKEQVGKGTVTVISIGEDKTIEALRTCLAVGADQAIHIKDPALSGSDTHAIALVLTAALQKENYDIIFFGKQAIDNDSGAVGIHVAELMNLPHVAVINKLEVSPDDKKAVAHRQIEGGTEVINIDLPAIFTCQKELNVPRYASLPGIMKAKQKPMTIYSLSDLNIATDAVGAEKAMITLHQLSPPEKRTAGTALEGNAGEAVTTLVRLLHEEAKVF</sequence>
<dbReference type="SUPFAM" id="SSF52402">
    <property type="entry name" value="Adenine nucleotide alpha hydrolases-like"/>
    <property type="match status" value="1"/>
</dbReference>
<accession>A0A3B1DVF1</accession>
<gene>
    <name evidence="2" type="ORF">MNBD_NITROSPIRAE01-1135</name>
</gene>
<feature type="domain" description="Electron transfer flavoprotein alpha/beta-subunit N-terminal" evidence="1">
    <location>
        <begin position="23"/>
        <end position="215"/>
    </location>
</feature>
<evidence type="ECO:0000259" key="1">
    <source>
        <dbReference type="SMART" id="SM00893"/>
    </source>
</evidence>
<dbReference type="InterPro" id="IPR014730">
    <property type="entry name" value="ETF_a/b_N"/>
</dbReference>
<dbReference type="PANTHER" id="PTHR21294">
    <property type="entry name" value="ELECTRON TRANSFER FLAVOPROTEIN BETA-SUBUNIT"/>
    <property type="match status" value="1"/>
</dbReference>
<dbReference type="InterPro" id="IPR012255">
    <property type="entry name" value="ETF_b"/>
</dbReference>
<dbReference type="CDD" id="cd01714">
    <property type="entry name" value="ETF_beta"/>
    <property type="match status" value="1"/>
</dbReference>
<reference evidence="2" key="1">
    <citation type="submission" date="2018-06" db="EMBL/GenBank/DDBJ databases">
        <authorList>
            <person name="Zhirakovskaya E."/>
        </authorList>
    </citation>
    <scope>NUCLEOTIDE SEQUENCE</scope>
</reference>
<organism evidence="2">
    <name type="scientific">hydrothermal vent metagenome</name>
    <dbReference type="NCBI Taxonomy" id="652676"/>
    <lineage>
        <taxon>unclassified sequences</taxon>
        <taxon>metagenomes</taxon>
        <taxon>ecological metagenomes</taxon>
    </lineage>
</organism>
<evidence type="ECO:0000313" key="2">
    <source>
        <dbReference type="EMBL" id="VAX32667.1"/>
    </source>
</evidence>
<dbReference type="Pfam" id="PF01012">
    <property type="entry name" value="ETF"/>
    <property type="match status" value="1"/>
</dbReference>
<dbReference type="PIRSF" id="PIRSF000090">
    <property type="entry name" value="Beta-ETF"/>
    <property type="match status" value="1"/>
</dbReference>
<dbReference type="EMBL" id="UOGF01000094">
    <property type="protein sequence ID" value="VAX32667.1"/>
    <property type="molecule type" value="Genomic_DNA"/>
</dbReference>
<name>A0A3B1DVF1_9ZZZZ</name>
<dbReference type="Gene3D" id="3.40.50.620">
    <property type="entry name" value="HUPs"/>
    <property type="match status" value="1"/>
</dbReference>